<reference evidence="2" key="1">
    <citation type="submission" date="2021-12" db="EMBL/GenBank/DDBJ databases">
        <authorList>
            <person name="King R."/>
        </authorList>
    </citation>
    <scope>NUCLEOTIDE SEQUENCE</scope>
</reference>
<gene>
    <name evidence="2" type="ORF">BEMITA_LOCUS2584</name>
</gene>
<evidence type="ECO:0000313" key="2">
    <source>
        <dbReference type="EMBL" id="CAH0383108.1"/>
    </source>
</evidence>
<organism evidence="2 3">
    <name type="scientific">Bemisia tabaci</name>
    <name type="common">Sweetpotato whitefly</name>
    <name type="synonym">Aleurodes tabaci</name>
    <dbReference type="NCBI Taxonomy" id="7038"/>
    <lineage>
        <taxon>Eukaryota</taxon>
        <taxon>Metazoa</taxon>
        <taxon>Ecdysozoa</taxon>
        <taxon>Arthropoda</taxon>
        <taxon>Hexapoda</taxon>
        <taxon>Insecta</taxon>
        <taxon>Pterygota</taxon>
        <taxon>Neoptera</taxon>
        <taxon>Paraneoptera</taxon>
        <taxon>Hemiptera</taxon>
        <taxon>Sternorrhyncha</taxon>
        <taxon>Aleyrodoidea</taxon>
        <taxon>Aleyrodidae</taxon>
        <taxon>Aleyrodinae</taxon>
        <taxon>Bemisia</taxon>
    </lineage>
</organism>
<dbReference type="AlphaFoldDB" id="A0A9P0A316"/>
<keyword evidence="1" id="KW-1133">Transmembrane helix</keyword>
<evidence type="ECO:0000256" key="1">
    <source>
        <dbReference type="SAM" id="Phobius"/>
    </source>
</evidence>
<keyword evidence="1" id="KW-0472">Membrane</keyword>
<proteinExistence type="predicted"/>
<feature type="transmembrane region" description="Helical" evidence="1">
    <location>
        <begin position="151"/>
        <end position="169"/>
    </location>
</feature>
<sequence length="200" mass="23680">MWDTEAQFKIFWIRSLTETETNESYRALEKELIPEKFEINVRSIMENDALIVNLPSFLVTKTNIRLGKWPLREKFEYHLVRQCLKVYPYVYSYIKDSYLFPKFNEKLAAFLETGQLGKLVKEKYNLNAPEASPATLIEGEPRPYSLNDLQLPFFSLIIGLFFSALVYIAEMVMQDFENAVIFRQFRRFKLHLLSKKLIRA</sequence>
<evidence type="ECO:0000313" key="3">
    <source>
        <dbReference type="Proteomes" id="UP001152759"/>
    </source>
</evidence>
<name>A0A9P0A316_BEMTA</name>
<dbReference type="EMBL" id="OU963871">
    <property type="protein sequence ID" value="CAH0383108.1"/>
    <property type="molecule type" value="Genomic_DNA"/>
</dbReference>
<keyword evidence="1" id="KW-0812">Transmembrane</keyword>
<accession>A0A9P0A316</accession>
<protein>
    <submittedName>
        <fullName evidence="2">Uncharacterized protein</fullName>
    </submittedName>
</protein>
<dbReference type="Proteomes" id="UP001152759">
    <property type="component" value="Chromosome 10"/>
</dbReference>
<keyword evidence="3" id="KW-1185">Reference proteome</keyword>